<dbReference type="InterPro" id="IPR006129">
    <property type="entry name" value="AdhesinB"/>
</dbReference>
<evidence type="ECO:0000256" key="2">
    <source>
        <dbReference type="ARBA" id="ARBA00022448"/>
    </source>
</evidence>
<comment type="subcellular location">
    <subcellularLocation>
        <location evidence="1">Cell envelope</location>
    </subcellularLocation>
</comment>
<keyword evidence="7" id="KW-1185">Reference proteome</keyword>
<dbReference type="OrthoDB" id="9810636at2"/>
<keyword evidence="4" id="KW-0732">Signal</keyword>
<dbReference type="InterPro" id="IPR006128">
    <property type="entry name" value="Lipoprotein_PsaA-like"/>
</dbReference>
<keyword evidence="6" id="KW-0449">Lipoprotein</keyword>
<evidence type="ECO:0000256" key="4">
    <source>
        <dbReference type="ARBA" id="ARBA00022729"/>
    </source>
</evidence>
<dbReference type="GO" id="GO:0030313">
    <property type="term" value="C:cell envelope"/>
    <property type="evidence" value="ECO:0007669"/>
    <property type="project" value="UniProtKB-SubCell"/>
</dbReference>
<organism evidence="6 7">
    <name type="scientific">Dietzia timorensis</name>
    <dbReference type="NCBI Taxonomy" id="499555"/>
    <lineage>
        <taxon>Bacteria</taxon>
        <taxon>Bacillati</taxon>
        <taxon>Actinomycetota</taxon>
        <taxon>Actinomycetes</taxon>
        <taxon>Mycobacteriales</taxon>
        <taxon>Dietziaceae</taxon>
        <taxon>Dietzia</taxon>
    </lineage>
</organism>
<dbReference type="InterPro" id="IPR050492">
    <property type="entry name" value="Bact_metal-bind_prot9"/>
</dbReference>
<dbReference type="STRING" id="499555.BJL86_1519"/>
<dbReference type="Pfam" id="PF01297">
    <property type="entry name" value="ZnuA"/>
    <property type="match status" value="1"/>
</dbReference>
<evidence type="ECO:0000256" key="3">
    <source>
        <dbReference type="ARBA" id="ARBA00022723"/>
    </source>
</evidence>
<reference evidence="6 7" key="1">
    <citation type="submission" date="2016-06" db="EMBL/GenBank/DDBJ databases">
        <title>Complete genome sequence of a saline-alkali tolerant type strain Dietzia timorensis ID05-A0528T.</title>
        <authorList>
            <person name="Wu X."/>
        </authorList>
    </citation>
    <scope>NUCLEOTIDE SEQUENCE [LARGE SCALE GENOMIC DNA]</scope>
    <source>
        <strain evidence="6 7">ID05-A0528</strain>
    </source>
</reference>
<dbReference type="PANTHER" id="PTHR42953:SF1">
    <property type="entry name" value="METAL-BINDING PROTEIN HI_0362-RELATED"/>
    <property type="match status" value="1"/>
</dbReference>
<dbReference type="GO" id="GO:0046872">
    <property type="term" value="F:metal ion binding"/>
    <property type="evidence" value="ECO:0007669"/>
    <property type="project" value="UniProtKB-KW"/>
</dbReference>
<dbReference type="KEGG" id="dtm:BJL86_1519"/>
<proteinExistence type="inferred from homology"/>
<dbReference type="EMBL" id="CP015961">
    <property type="protein sequence ID" value="ANI92296.1"/>
    <property type="molecule type" value="Genomic_DNA"/>
</dbReference>
<name>A0A173LJ09_9ACTN</name>
<evidence type="ECO:0000256" key="5">
    <source>
        <dbReference type="RuleBase" id="RU003512"/>
    </source>
</evidence>
<dbReference type="Proteomes" id="UP000186104">
    <property type="component" value="Chromosome"/>
</dbReference>
<dbReference type="RefSeq" id="WP_067471672.1">
    <property type="nucleotide sequence ID" value="NZ_CP015961.1"/>
</dbReference>
<dbReference type="GO" id="GO:0007155">
    <property type="term" value="P:cell adhesion"/>
    <property type="evidence" value="ECO:0007669"/>
    <property type="project" value="InterPro"/>
</dbReference>
<dbReference type="GO" id="GO:0030001">
    <property type="term" value="P:metal ion transport"/>
    <property type="evidence" value="ECO:0007669"/>
    <property type="project" value="InterPro"/>
</dbReference>
<keyword evidence="3" id="KW-0479">Metal-binding</keyword>
<dbReference type="Gene3D" id="3.40.50.1980">
    <property type="entry name" value="Nitrogenase molybdenum iron protein domain"/>
    <property type="match status" value="2"/>
</dbReference>
<evidence type="ECO:0000256" key="1">
    <source>
        <dbReference type="ARBA" id="ARBA00004196"/>
    </source>
</evidence>
<dbReference type="InterPro" id="IPR006127">
    <property type="entry name" value="ZnuA-like"/>
</dbReference>
<dbReference type="SUPFAM" id="SSF53807">
    <property type="entry name" value="Helical backbone' metal receptor"/>
    <property type="match status" value="1"/>
</dbReference>
<accession>A0A173LJ09</accession>
<protein>
    <submittedName>
        <fullName evidence="6">Manganese-binding lipoprotein MntA</fullName>
    </submittedName>
</protein>
<dbReference type="PRINTS" id="PR00690">
    <property type="entry name" value="ADHESNFAMILY"/>
</dbReference>
<evidence type="ECO:0000313" key="7">
    <source>
        <dbReference type="Proteomes" id="UP000186104"/>
    </source>
</evidence>
<dbReference type="PRINTS" id="PR00691">
    <property type="entry name" value="ADHESINB"/>
</dbReference>
<dbReference type="AlphaFoldDB" id="A0A173LJ09"/>
<comment type="similarity">
    <text evidence="5">Belongs to the bacterial solute-binding protein 9 family.</text>
</comment>
<gene>
    <name evidence="6" type="ORF">BJL86_1519</name>
</gene>
<keyword evidence="2 5" id="KW-0813">Transport</keyword>
<dbReference type="PANTHER" id="PTHR42953">
    <property type="entry name" value="HIGH-AFFINITY ZINC UPTAKE SYSTEM PROTEIN ZNUA-RELATED"/>
    <property type="match status" value="1"/>
</dbReference>
<evidence type="ECO:0000313" key="6">
    <source>
        <dbReference type="EMBL" id="ANI92296.1"/>
    </source>
</evidence>
<sequence>MVTSRSGERRPPGPAQITLAGLLVLSVLVSVFGFARADESGSAGGPEVFATTGFIADAVRNIAPDADVTTLVGPGGDPHHYQPSTKQIQEMLGSDVVLWNGLYLEAQMIDQLQGLGDKQMAVADAIGRDELIANTVDPASGAGGVDRDNATATYDPHIWNSPSLWRQAIEPIADRLAELRPEKAEEYESNAREYIRQIDDVERQAQDDVSGIPVEDRVVVTGHDAFGYLGRDLDIDVHATDFIAADAQVSANQLSGLADMIVDERIRTIFLDNQSNPQAISSLREAVLARGRTVSISPEALYADSLGTEAEMSTYTGAYRHNVEAMAEAMRHTHEEKTAGE</sequence>